<keyword evidence="2" id="KW-0812">Transmembrane</keyword>
<protein>
    <submittedName>
        <fullName evidence="3">Uncharacterized protein</fullName>
    </submittedName>
</protein>
<gene>
    <name evidence="3" type="ORF">KDW_02080</name>
</gene>
<name>A0A5J4KLH9_9CHLR</name>
<evidence type="ECO:0000313" key="4">
    <source>
        <dbReference type="Proteomes" id="UP000326912"/>
    </source>
</evidence>
<comment type="caution">
    <text evidence="3">The sequence shown here is derived from an EMBL/GenBank/DDBJ whole genome shotgun (WGS) entry which is preliminary data.</text>
</comment>
<accession>A0A5J4KLH9</accession>
<dbReference type="EMBL" id="BKZW01000001">
    <property type="protein sequence ID" value="GER86046.1"/>
    <property type="molecule type" value="Genomic_DNA"/>
</dbReference>
<dbReference type="AlphaFoldDB" id="A0A5J4KLH9"/>
<proteinExistence type="predicted"/>
<evidence type="ECO:0000256" key="1">
    <source>
        <dbReference type="SAM" id="Coils"/>
    </source>
</evidence>
<sequence>MFSSEEVTQTTEPLEKLPRTFDHRIALNERRQNILQQKQADKNTDVLPSLGNEASTTKFTWRQMVQLREENRRLQAGIEDLRLELQKLGSEKEQMQCRFDEDIAVIHDGQQQEIAHYQTHLLELMDERNHLSGEYTALKTAHQDLLLRFEQTVDETLQMRIEEVARTLTDTNTGTPEPLLKFTRMVEAKARADGDRYLGETMHLKREVERMAETLNTERQLLDEERRQVAALQLSISEQSALRQKVLSQRLQTRWKAIAIFTSCGSLALLVVLQFLFLALLHVQLIASLTMALLLPFILCGLLALVLASPPLQFLKHAYQSAPRRKKIAAS</sequence>
<evidence type="ECO:0000256" key="2">
    <source>
        <dbReference type="SAM" id="Phobius"/>
    </source>
</evidence>
<reference evidence="3 4" key="1">
    <citation type="submission" date="2019-10" db="EMBL/GenBank/DDBJ databases">
        <title>Dictyobacter vulcani sp. nov., within the class Ktedonobacteria, isolated from soil of volcanic Mt. Zao.</title>
        <authorList>
            <person name="Zheng Y."/>
            <person name="Wang C.M."/>
            <person name="Sakai Y."/>
            <person name="Abe K."/>
            <person name="Yokota A."/>
            <person name="Yabe S."/>
        </authorList>
    </citation>
    <scope>NUCLEOTIDE SEQUENCE [LARGE SCALE GENOMIC DNA]</scope>
    <source>
        <strain evidence="3 4">W12</strain>
    </source>
</reference>
<evidence type="ECO:0000313" key="3">
    <source>
        <dbReference type="EMBL" id="GER86046.1"/>
    </source>
</evidence>
<keyword evidence="2" id="KW-0472">Membrane</keyword>
<keyword evidence="2" id="KW-1133">Transmembrane helix</keyword>
<dbReference type="Proteomes" id="UP000326912">
    <property type="component" value="Unassembled WGS sequence"/>
</dbReference>
<organism evidence="3 4">
    <name type="scientific">Dictyobacter vulcani</name>
    <dbReference type="NCBI Taxonomy" id="2607529"/>
    <lineage>
        <taxon>Bacteria</taxon>
        <taxon>Bacillati</taxon>
        <taxon>Chloroflexota</taxon>
        <taxon>Ktedonobacteria</taxon>
        <taxon>Ktedonobacterales</taxon>
        <taxon>Dictyobacteraceae</taxon>
        <taxon>Dictyobacter</taxon>
    </lineage>
</organism>
<feature type="coiled-coil region" evidence="1">
    <location>
        <begin position="205"/>
        <end position="235"/>
    </location>
</feature>
<keyword evidence="4" id="KW-1185">Reference proteome</keyword>
<dbReference type="RefSeq" id="WP_151754240.1">
    <property type="nucleotide sequence ID" value="NZ_BKZW01000001.1"/>
</dbReference>
<feature type="transmembrane region" description="Helical" evidence="2">
    <location>
        <begin position="286"/>
        <end position="308"/>
    </location>
</feature>
<keyword evidence="1" id="KW-0175">Coiled coil</keyword>
<feature type="transmembrane region" description="Helical" evidence="2">
    <location>
        <begin position="257"/>
        <end position="280"/>
    </location>
</feature>
<feature type="coiled-coil region" evidence="1">
    <location>
        <begin position="64"/>
        <end position="98"/>
    </location>
</feature>